<dbReference type="Gene3D" id="3.30.420.240">
    <property type="match status" value="1"/>
</dbReference>
<organism evidence="2">
    <name type="scientific">uncultured Caudovirales phage</name>
    <dbReference type="NCBI Taxonomy" id="2100421"/>
    <lineage>
        <taxon>Viruses</taxon>
        <taxon>Duplodnaviria</taxon>
        <taxon>Heunggongvirae</taxon>
        <taxon>Uroviricota</taxon>
        <taxon>Caudoviricetes</taxon>
        <taxon>Peduoviridae</taxon>
        <taxon>Maltschvirus</taxon>
        <taxon>Maltschvirus maltsch</taxon>
    </lineage>
</organism>
<accession>A0A6J5S5N0</accession>
<dbReference type="EMBL" id="LR797343">
    <property type="protein sequence ID" value="CAB4203810.1"/>
    <property type="molecule type" value="Genomic_DNA"/>
</dbReference>
<name>A0A6J5S5N0_9CAUD</name>
<evidence type="ECO:0000313" key="2">
    <source>
        <dbReference type="EMBL" id="CAB4203810.1"/>
    </source>
</evidence>
<evidence type="ECO:0000313" key="3">
    <source>
        <dbReference type="EMBL" id="CAB4215730.1"/>
    </source>
</evidence>
<gene>
    <name evidence="1" type="ORF">UFOVP1116_39</name>
    <name evidence="2" type="ORF">UFOVP1391_9</name>
    <name evidence="3" type="ORF">UFOVP1480_49</name>
    <name evidence="4" type="ORF">UFOVP1568_2</name>
</gene>
<dbReference type="Gene3D" id="3.40.50.300">
    <property type="entry name" value="P-loop containing nucleotide triphosphate hydrolases"/>
    <property type="match status" value="1"/>
</dbReference>
<protein>
    <submittedName>
        <fullName evidence="2">Terminase-like family</fullName>
    </submittedName>
</protein>
<evidence type="ECO:0000313" key="1">
    <source>
        <dbReference type="EMBL" id="CAB4184846.1"/>
    </source>
</evidence>
<reference evidence="2" key="1">
    <citation type="submission" date="2020-05" db="EMBL/GenBank/DDBJ databases">
        <authorList>
            <person name="Chiriac C."/>
            <person name="Salcher M."/>
            <person name="Ghai R."/>
            <person name="Kavagutti S V."/>
        </authorList>
    </citation>
    <scope>NUCLEOTIDE SEQUENCE</scope>
</reference>
<dbReference type="EMBL" id="LR797066">
    <property type="protein sequence ID" value="CAB4184846.1"/>
    <property type="molecule type" value="Genomic_DNA"/>
</dbReference>
<dbReference type="InterPro" id="IPR027417">
    <property type="entry name" value="P-loop_NTPase"/>
</dbReference>
<dbReference type="EMBL" id="LR797430">
    <property type="protein sequence ID" value="CAB4215730.1"/>
    <property type="molecule type" value="Genomic_DNA"/>
</dbReference>
<evidence type="ECO:0000313" key="4">
    <source>
        <dbReference type="EMBL" id="CAB5229626.1"/>
    </source>
</evidence>
<proteinExistence type="predicted"/>
<dbReference type="Pfam" id="PF03237">
    <property type="entry name" value="Terminase_6N"/>
    <property type="match status" value="1"/>
</dbReference>
<dbReference type="EMBL" id="LR798405">
    <property type="protein sequence ID" value="CAB5229626.1"/>
    <property type="molecule type" value="Genomic_DNA"/>
</dbReference>
<sequence>MNGTTLQLPAMYQAQYDAICDPARIVVIEAATKVGKTSGCLMWILSRAWNNSDTMNWWVAPIYQQAAIAFGRLCDWLKQADPQKKLWSTNLSTMTIVLVNGSKIVCKSGDDPDGLYGEDVNAVVIDEATRCKEEVWHAVRSTLTATKGVARIIGNVRGRKNWVHRMATNADGKTVAFHKLTAFDAVKGGVLESSEIESARRDLPEHVFKELYLAEPAENSGNPFGSTAIGKCVSQFSTDPIAGWGVDLAKSVDWTVAIGLDMDYRVVEMHRWQSDWGQTKRKLIEIIGDKPALIDSTGVGDPIVEELQRSLQLVQSFKFTSQSKQQIMEGLASRIQSVGIQFPDGWLRDELDSFEFEYSRTGVRYSAPSGSHDDGVCALALAVRLIGTTTRNTLEVRII</sequence>